<feature type="transmembrane region" description="Helical" evidence="7">
    <location>
        <begin position="218"/>
        <end position="239"/>
    </location>
</feature>
<dbReference type="InterPro" id="IPR036394">
    <property type="entry name" value="Ribosomal_uL22_sf"/>
</dbReference>
<reference evidence="8" key="1">
    <citation type="journal article" date="2013" name="Genome Biol. Evol.">
        <title>Punctuated emergences of genetic and phenotypic innovations in eumetazoan, bilaterian, euteleostome, and hominidae ancestors.</title>
        <authorList>
            <person name="Wenger Y."/>
            <person name="Galliot B."/>
        </authorList>
    </citation>
    <scope>NUCLEOTIDE SEQUENCE</scope>
    <source>
        <tissue evidence="8">Whole animals</tissue>
    </source>
</reference>
<feature type="transmembrane region" description="Helical" evidence="7">
    <location>
        <begin position="273"/>
        <end position="294"/>
    </location>
</feature>
<evidence type="ECO:0000313" key="8">
    <source>
        <dbReference type="EMBL" id="CDG66982.1"/>
    </source>
</evidence>
<dbReference type="AlphaFoldDB" id="T2M4W0"/>
<dbReference type="PANTHER" id="PTHR13501">
    <property type="entry name" value="CHLOROPLAST 50S RIBOSOMAL PROTEIN L22-RELATED"/>
    <property type="match status" value="1"/>
</dbReference>
<evidence type="ECO:0000256" key="6">
    <source>
        <dbReference type="RuleBase" id="RU004005"/>
    </source>
</evidence>
<evidence type="ECO:0000256" key="2">
    <source>
        <dbReference type="ARBA" id="ARBA00022980"/>
    </source>
</evidence>
<dbReference type="SUPFAM" id="SSF54843">
    <property type="entry name" value="Ribosomal protein L22"/>
    <property type="match status" value="1"/>
</dbReference>
<dbReference type="InterPro" id="IPR001063">
    <property type="entry name" value="Ribosomal_uL22"/>
</dbReference>
<dbReference type="PANTHER" id="PTHR13501:SF8">
    <property type="entry name" value="LARGE RIBOSOMAL SUBUNIT PROTEIN UL22M"/>
    <property type="match status" value="1"/>
</dbReference>
<organism evidence="8">
    <name type="scientific">Hydra vulgaris</name>
    <name type="common">Hydra</name>
    <name type="synonym">Hydra attenuata</name>
    <dbReference type="NCBI Taxonomy" id="6087"/>
    <lineage>
        <taxon>Eukaryota</taxon>
        <taxon>Metazoa</taxon>
        <taxon>Cnidaria</taxon>
        <taxon>Hydrozoa</taxon>
        <taxon>Hydroidolina</taxon>
        <taxon>Anthoathecata</taxon>
        <taxon>Aplanulata</taxon>
        <taxon>Hydridae</taxon>
        <taxon>Hydra</taxon>
    </lineage>
</organism>
<gene>
    <name evidence="8" type="primary">MRPL22</name>
</gene>
<feature type="transmembrane region" description="Helical" evidence="7">
    <location>
        <begin position="245"/>
        <end position="266"/>
    </location>
</feature>
<evidence type="ECO:0000256" key="1">
    <source>
        <dbReference type="ARBA" id="ARBA00009451"/>
    </source>
</evidence>
<dbReference type="Gene3D" id="3.90.470.10">
    <property type="entry name" value="Ribosomal protein L22/L17"/>
    <property type="match status" value="1"/>
</dbReference>
<evidence type="ECO:0000256" key="5">
    <source>
        <dbReference type="ARBA" id="ARBA00035506"/>
    </source>
</evidence>
<dbReference type="GO" id="GO:0006412">
    <property type="term" value="P:translation"/>
    <property type="evidence" value="ECO:0007669"/>
    <property type="project" value="InterPro"/>
</dbReference>
<dbReference type="InterPro" id="IPR047867">
    <property type="entry name" value="Ribosomal_uL22_bac/org-type"/>
</dbReference>
<proteinExistence type="evidence at transcript level"/>
<keyword evidence="2 6" id="KW-0689">Ribosomal protein</keyword>
<name>T2M4W0_HYDVU</name>
<dbReference type="OrthoDB" id="416470at2759"/>
<accession>T2M4W0</accession>
<protein>
    <recommendedName>
        <fullName evidence="4">Large ribosomal subunit protein uL22m</fullName>
    </recommendedName>
    <alternativeName>
        <fullName evidence="5">39S ribosomal protein L22, mitochondrial</fullName>
    </alternativeName>
</protein>
<keyword evidence="3 6" id="KW-0687">Ribonucleoprotein</keyword>
<dbReference type="GO" id="GO:0005762">
    <property type="term" value="C:mitochondrial large ribosomal subunit"/>
    <property type="evidence" value="ECO:0007669"/>
    <property type="project" value="TreeGrafter"/>
</dbReference>
<dbReference type="CDD" id="cd00336">
    <property type="entry name" value="Ribosomal_L22"/>
    <property type="match status" value="1"/>
</dbReference>
<comment type="similarity">
    <text evidence="1 6">Belongs to the universal ribosomal protein uL22 family.</text>
</comment>
<dbReference type="Pfam" id="PF00237">
    <property type="entry name" value="Ribosomal_L22"/>
    <property type="match status" value="1"/>
</dbReference>
<dbReference type="GO" id="GO:0003735">
    <property type="term" value="F:structural constituent of ribosome"/>
    <property type="evidence" value="ECO:0007669"/>
    <property type="project" value="InterPro"/>
</dbReference>
<evidence type="ECO:0000256" key="4">
    <source>
        <dbReference type="ARBA" id="ARBA00035286"/>
    </source>
</evidence>
<evidence type="ECO:0000256" key="3">
    <source>
        <dbReference type="ARBA" id="ARBA00023274"/>
    </source>
</evidence>
<sequence>MSFVSKAYLQFLKCDISKSLKIIQSCASKSYFSVTRVKLGRSPEEKKKDEGIPEPPPVEICHCRRDIRIAPKKMLLSANLVARLPINEAIAQAQFSIKGASEVVKEVLKEAQDIAVKKYGVEDPSYLYVDQSFIGRGQHLKRINYRGQGRMDIMRRHYCHYFVILKEGTPPGKNISRTRSRYLTPLEKKLRYPKTIKNSLAWCFYGAPRSLTYGLITYVTYGLITYGLITYGLITYGLITYGLITYGLITYGLITYGLITYGLITYGLITYGLITYGLITYGLITYGLITYGLITYGLNFEQFV</sequence>
<keyword evidence="7" id="KW-0812">Transmembrane</keyword>
<evidence type="ECO:0000256" key="7">
    <source>
        <dbReference type="SAM" id="Phobius"/>
    </source>
</evidence>
<keyword evidence="7" id="KW-1133">Transmembrane helix</keyword>
<dbReference type="EMBL" id="HAAD01000750">
    <property type="protein sequence ID" value="CDG66982.1"/>
    <property type="molecule type" value="mRNA"/>
</dbReference>
<keyword evidence="7" id="KW-0472">Membrane</keyword>